<dbReference type="EMBL" id="BA000035">
    <property type="protein sequence ID" value="BAC19262.1"/>
    <property type="molecule type" value="Genomic_DNA"/>
</dbReference>
<reference evidence="2 3" key="1">
    <citation type="journal article" date="2003" name="Genome Res.">
        <title>Comparative complete genome sequence analysis of the amino acid replacements responsible for the thermostability of Corynebacterium efficiens.</title>
        <authorList>
            <person name="Nishio Y."/>
            <person name="Nakamura Y."/>
            <person name="Kawarabayasi Y."/>
            <person name="Usuda Y."/>
            <person name="Kimura E."/>
            <person name="Sugimoto S."/>
            <person name="Matsui K."/>
            <person name="Yamagishi A."/>
            <person name="Kikuchi H."/>
            <person name="Ikeo K."/>
            <person name="Gojobori T."/>
        </authorList>
    </citation>
    <scope>NUCLEOTIDE SEQUENCE [LARGE SCALE GENOMIC DNA]</scope>
    <source>
        <strain evidence="3">DSM 44549 / YS-314 / AJ 12310 / JCM 11189 / NBRC 100395</strain>
    </source>
</reference>
<dbReference type="PANTHER" id="PTHR13887:SF41">
    <property type="entry name" value="THIOREDOXIN SUPERFAMILY PROTEIN"/>
    <property type="match status" value="1"/>
</dbReference>
<keyword evidence="3" id="KW-1185">Reference proteome</keyword>
<name>Q8FMQ1_COREF</name>
<dbReference type="SUPFAM" id="SSF52833">
    <property type="entry name" value="Thioredoxin-like"/>
    <property type="match status" value="1"/>
</dbReference>
<dbReference type="GO" id="GO:0016491">
    <property type="term" value="F:oxidoreductase activity"/>
    <property type="evidence" value="ECO:0007669"/>
    <property type="project" value="InterPro"/>
</dbReference>
<evidence type="ECO:0000313" key="2">
    <source>
        <dbReference type="EMBL" id="BAC19262.1"/>
    </source>
</evidence>
<organism evidence="2 3">
    <name type="scientific">Corynebacterium efficiens (strain DSM 44549 / YS-314 / AJ 12310 / JCM 11189 / NBRC 100395)</name>
    <dbReference type="NCBI Taxonomy" id="196164"/>
    <lineage>
        <taxon>Bacteria</taxon>
        <taxon>Bacillati</taxon>
        <taxon>Actinomycetota</taxon>
        <taxon>Actinomycetes</taxon>
        <taxon>Mycobacteriales</taxon>
        <taxon>Corynebacteriaceae</taxon>
        <taxon>Corynebacterium</taxon>
    </lineage>
</organism>
<dbReference type="HOGENOM" id="CLU_069253_0_2_11"/>
<dbReference type="Gene3D" id="3.40.30.10">
    <property type="entry name" value="Glutaredoxin"/>
    <property type="match status" value="1"/>
</dbReference>
<evidence type="ECO:0000259" key="1">
    <source>
        <dbReference type="Pfam" id="PF01323"/>
    </source>
</evidence>
<dbReference type="AlphaFoldDB" id="Q8FMQ1"/>
<dbReference type="InterPro" id="IPR001853">
    <property type="entry name" value="DSBA-like_thioredoxin_dom"/>
</dbReference>
<dbReference type="InterPro" id="IPR036249">
    <property type="entry name" value="Thioredoxin-like_sf"/>
</dbReference>
<dbReference type="PANTHER" id="PTHR13887">
    <property type="entry name" value="GLUTATHIONE S-TRANSFERASE KAPPA"/>
    <property type="match status" value="1"/>
</dbReference>
<feature type="domain" description="DSBA-like thioredoxin" evidence="1">
    <location>
        <begin position="16"/>
        <end position="217"/>
    </location>
</feature>
<proteinExistence type="predicted"/>
<dbReference type="Proteomes" id="UP000001409">
    <property type="component" value="Chromosome"/>
</dbReference>
<dbReference type="STRING" id="196164.gene:10742897"/>
<dbReference type="eggNOG" id="COG2761">
    <property type="taxonomic scope" value="Bacteria"/>
</dbReference>
<protein>
    <recommendedName>
        <fullName evidence="1">DSBA-like thioredoxin domain-containing protein</fullName>
    </recommendedName>
</protein>
<sequence>MPKRSEEPTVAAKMKIEVWSDIMCPFCYIGEKKLDDALAGFADAERIDVEFKSFELMPGLETHPIRSTNEMLAETKGMTVEQARQMNAQVAQLAAAVGLEMDSETSIPANTINAHRLTHLAKKHGKQKDVTHALFRAYFAEQKNVDDIDTLVAIAEGVGIDGDEARSVLESDAYTNEVQRDVHEARQLGVTGVPFFVFDRKYAISGAQDAAVFEGTIEKSFGEWAEANPASPFEVIEGQTCSVDGTCS</sequence>
<dbReference type="CDD" id="cd03024">
    <property type="entry name" value="DsbA_FrnE"/>
    <property type="match status" value="1"/>
</dbReference>
<accession>Q8FMQ1</accession>
<dbReference type="Pfam" id="PF01323">
    <property type="entry name" value="DSBA"/>
    <property type="match status" value="1"/>
</dbReference>
<dbReference type="KEGG" id="cef:CE2452"/>
<evidence type="ECO:0000313" key="3">
    <source>
        <dbReference type="Proteomes" id="UP000001409"/>
    </source>
</evidence>